<gene>
    <name evidence="1" type="ORF">FNK824_LOCUS43195</name>
</gene>
<organism evidence="1 2">
    <name type="scientific">Rotaria sordida</name>
    <dbReference type="NCBI Taxonomy" id="392033"/>
    <lineage>
        <taxon>Eukaryota</taxon>
        <taxon>Metazoa</taxon>
        <taxon>Spiralia</taxon>
        <taxon>Gnathifera</taxon>
        <taxon>Rotifera</taxon>
        <taxon>Eurotatoria</taxon>
        <taxon>Bdelloidea</taxon>
        <taxon>Philodinida</taxon>
        <taxon>Philodinidae</taxon>
        <taxon>Rotaria</taxon>
    </lineage>
</organism>
<protein>
    <submittedName>
        <fullName evidence="1">Uncharacterized protein</fullName>
    </submittedName>
</protein>
<proteinExistence type="predicted"/>
<evidence type="ECO:0000313" key="1">
    <source>
        <dbReference type="EMBL" id="CAF4377435.1"/>
    </source>
</evidence>
<evidence type="ECO:0000313" key="2">
    <source>
        <dbReference type="Proteomes" id="UP000663874"/>
    </source>
</evidence>
<name>A0A820MSQ0_9BILA</name>
<feature type="non-terminal residue" evidence="1">
    <location>
        <position position="1"/>
    </location>
</feature>
<accession>A0A820MSQ0</accession>
<comment type="caution">
    <text evidence="1">The sequence shown here is derived from an EMBL/GenBank/DDBJ whole genome shotgun (WGS) entry which is preliminary data.</text>
</comment>
<reference evidence="1" key="1">
    <citation type="submission" date="2021-02" db="EMBL/GenBank/DDBJ databases">
        <authorList>
            <person name="Nowell W R."/>
        </authorList>
    </citation>
    <scope>NUCLEOTIDE SEQUENCE</scope>
</reference>
<dbReference type="EMBL" id="CAJOBE010057870">
    <property type="protein sequence ID" value="CAF4377435.1"/>
    <property type="molecule type" value="Genomic_DNA"/>
</dbReference>
<dbReference type="Proteomes" id="UP000663874">
    <property type="component" value="Unassembled WGS sequence"/>
</dbReference>
<sequence length="48" mass="5581">RFIKEIAPISKIYDEEILKAEFSTELLASVPLARDIRNITFFETSYDS</sequence>
<dbReference type="AlphaFoldDB" id="A0A820MSQ0"/>